<name>A0ABU2GSS2_9ACTN</name>
<dbReference type="SMART" id="SM00564">
    <property type="entry name" value="PQQ"/>
    <property type="match status" value="1"/>
</dbReference>
<evidence type="ECO:0000313" key="2">
    <source>
        <dbReference type="EMBL" id="MDS1114493.1"/>
    </source>
</evidence>
<accession>A0ABU2GSS2</accession>
<protein>
    <submittedName>
        <fullName evidence="2">PQQ-binding-like beta-propeller repeat protein</fullName>
    </submittedName>
</protein>
<comment type="caution">
    <text evidence="2">The sequence shown here is derived from an EMBL/GenBank/DDBJ whole genome shotgun (WGS) entry which is preliminary data.</text>
</comment>
<proteinExistence type="predicted"/>
<dbReference type="Gene3D" id="2.130.10.10">
    <property type="entry name" value="YVTN repeat-like/Quinoprotein amine dehydrogenase"/>
    <property type="match status" value="2"/>
</dbReference>
<gene>
    <name evidence="2" type="ORF">RD149_12025</name>
</gene>
<evidence type="ECO:0000313" key="3">
    <source>
        <dbReference type="Proteomes" id="UP001265083"/>
    </source>
</evidence>
<dbReference type="Pfam" id="PF13360">
    <property type="entry name" value="PQQ_2"/>
    <property type="match status" value="1"/>
</dbReference>
<dbReference type="EMBL" id="JAVLUS010000008">
    <property type="protein sequence ID" value="MDS1114493.1"/>
    <property type="molecule type" value="Genomic_DNA"/>
</dbReference>
<dbReference type="SUPFAM" id="SSF50998">
    <property type="entry name" value="Quinoprotein alcohol dehydrogenase-like"/>
    <property type="match status" value="1"/>
</dbReference>
<dbReference type="InterPro" id="IPR015943">
    <property type="entry name" value="WD40/YVTN_repeat-like_dom_sf"/>
</dbReference>
<dbReference type="Proteomes" id="UP001265083">
    <property type="component" value="Unassembled WGS sequence"/>
</dbReference>
<dbReference type="InterPro" id="IPR011047">
    <property type="entry name" value="Quinoprotein_ADH-like_sf"/>
</dbReference>
<dbReference type="RefSeq" id="WP_310950625.1">
    <property type="nucleotide sequence ID" value="NZ_JAVLUS010000008.1"/>
</dbReference>
<keyword evidence="3" id="KW-1185">Reference proteome</keyword>
<organism evidence="2 3">
    <name type="scientific">Gordonia westfalica</name>
    <dbReference type="NCBI Taxonomy" id="158898"/>
    <lineage>
        <taxon>Bacteria</taxon>
        <taxon>Bacillati</taxon>
        <taxon>Actinomycetota</taxon>
        <taxon>Actinomycetes</taxon>
        <taxon>Mycobacteriales</taxon>
        <taxon>Gordoniaceae</taxon>
        <taxon>Gordonia</taxon>
    </lineage>
</organism>
<sequence>MALARPQVSRHRRSALTRRSALNRLFVAVTAVCSLVLAGCSDGHIDVRSIPSVGWPSYGGVPGNANFAYADVPDDLTLSWTRPTGGPVTAPVTISGKGNVGVTSNATQGCNVLVLDSRSGRKNFCKDMRPGVEVNAMLVDQYDQPYLGEETTFLAFNAGGAIRWRAGVVGVPLSAKFAAPNVVLVTTTQGQILLIDTQRNELVAPEVKLRDDADPDQPLLGFGDCVRNGPQCAIPAPAAVDTGRERFYLNFFPSGAPTSQIRAMKYNTVGGNREVRTAWTADVPSGVIGTPTLSADGATLYAFSRDGKIVALNAENGSTKWTQDIGGHGFATMTVSPDGLIIPTGSLGAPLTLLRDAGDRAEKVWQRNDLATVSLSALTQQKTAWTVVRDAGKDTLSLVEVSTDDGSTKRTLPLPNSSGFATGVSISYGGQIATATNLGEVYFFDSKATLE</sequence>
<dbReference type="InterPro" id="IPR018391">
    <property type="entry name" value="PQQ_b-propeller_rpt"/>
</dbReference>
<feature type="domain" description="Pyrrolo-quinoline quinone repeat" evidence="1">
    <location>
        <begin position="276"/>
        <end position="409"/>
    </location>
</feature>
<dbReference type="InterPro" id="IPR002372">
    <property type="entry name" value="PQQ_rpt_dom"/>
</dbReference>
<reference evidence="2 3" key="1">
    <citation type="submission" date="2023-08" db="EMBL/GenBank/DDBJ databases">
        <title>Bioegradation of LLDPE and BLDPE plastic by marine bacteria from coast plastic debris.</title>
        <authorList>
            <person name="Rong Z."/>
        </authorList>
    </citation>
    <scope>NUCLEOTIDE SEQUENCE [LARGE SCALE GENOMIC DNA]</scope>
    <source>
        <strain evidence="2 3">Z-2</strain>
    </source>
</reference>
<evidence type="ECO:0000259" key="1">
    <source>
        <dbReference type="Pfam" id="PF13360"/>
    </source>
</evidence>